<organism evidence="3 4">
    <name type="scientific">Ranitomeya imitator</name>
    <name type="common">mimic poison frog</name>
    <dbReference type="NCBI Taxonomy" id="111125"/>
    <lineage>
        <taxon>Eukaryota</taxon>
        <taxon>Metazoa</taxon>
        <taxon>Chordata</taxon>
        <taxon>Craniata</taxon>
        <taxon>Vertebrata</taxon>
        <taxon>Euteleostomi</taxon>
        <taxon>Amphibia</taxon>
        <taxon>Batrachia</taxon>
        <taxon>Anura</taxon>
        <taxon>Neobatrachia</taxon>
        <taxon>Hyloidea</taxon>
        <taxon>Dendrobatidae</taxon>
        <taxon>Dendrobatinae</taxon>
        <taxon>Ranitomeya</taxon>
    </lineage>
</organism>
<name>A0ABN9LL58_9NEOB</name>
<feature type="compositionally biased region" description="Low complexity" evidence="1">
    <location>
        <begin position="171"/>
        <end position="184"/>
    </location>
</feature>
<keyword evidence="4" id="KW-1185">Reference proteome</keyword>
<feature type="region of interest" description="Disordered" evidence="1">
    <location>
        <begin position="111"/>
        <end position="131"/>
    </location>
</feature>
<dbReference type="PANTHER" id="PTHR12243:SF67">
    <property type="entry name" value="COREPRESSOR OF PANGOLIN, ISOFORM A-RELATED"/>
    <property type="match status" value="1"/>
</dbReference>
<evidence type="ECO:0000256" key="1">
    <source>
        <dbReference type="SAM" id="MobiDB-lite"/>
    </source>
</evidence>
<dbReference type="Pfam" id="PF10545">
    <property type="entry name" value="MADF_DNA_bdg"/>
    <property type="match status" value="1"/>
</dbReference>
<dbReference type="Proteomes" id="UP001176940">
    <property type="component" value="Unassembled WGS sequence"/>
</dbReference>
<dbReference type="InterPro" id="IPR006578">
    <property type="entry name" value="MADF-dom"/>
</dbReference>
<dbReference type="EMBL" id="CAUEEQ010021244">
    <property type="protein sequence ID" value="CAJ0943497.1"/>
    <property type="molecule type" value="Genomic_DNA"/>
</dbReference>
<feature type="compositionally biased region" description="Polar residues" evidence="1">
    <location>
        <begin position="144"/>
        <end position="156"/>
    </location>
</feature>
<comment type="caution">
    <text evidence="3">The sequence shown here is derived from an EMBL/GenBank/DDBJ whole genome shotgun (WGS) entry which is preliminary data.</text>
</comment>
<gene>
    <name evidence="3" type="ORF">RIMI_LOCUS9996539</name>
</gene>
<evidence type="ECO:0000313" key="3">
    <source>
        <dbReference type="EMBL" id="CAJ0943497.1"/>
    </source>
</evidence>
<dbReference type="PANTHER" id="PTHR12243">
    <property type="entry name" value="MADF DOMAIN TRANSCRIPTION FACTOR"/>
    <property type="match status" value="1"/>
</dbReference>
<accession>A0ABN9LL58</accession>
<feature type="compositionally biased region" description="Polar residues" evidence="1">
    <location>
        <begin position="114"/>
        <end position="131"/>
    </location>
</feature>
<dbReference type="InterPro" id="IPR039353">
    <property type="entry name" value="TF_Adf1"/>
</dbReference>
<feature type="region of interest" description="Disordered" evidence="1">
    <location>
        <begin position="144"/>
        <end position="202"/>
    </location>
</feature>
<evidence type="ECO:0000259" key="2">
    <source>
        <dbReference type="PROSITE" id="PS51029"/>
    </source>
</evidence>
<feature type="domain" description="MADF" evidence="2">
    <location>
        <begin position="13"/>
        <end position="108"/>
    </location>
</feature>
<dbReference type="PROSITE" id="PS51029">
    <property type="entry name" value="MADF"/>
    <property type="match status" value="1"/>
</dbReference>
<sequence>MEGYDRMRLDVVQMISVIEQHPEVWDRSSEKYKGAKRDAWPKIVTALFPEWPNLPTQQQTQILGDVKTRWRSVTDRYLKSLKTPSGSSPPRKRVPYGDQLKFILGSRSLRRTESNISAQTPPDLTDGDTTVDSIGEEVEDSIMNSQESPGNMSLSGRSPEISDSLGEHDVAANTTTSTSSDAGANSGGGVSRHMGRGAASVRPVAVKRPVQKKTKQGQIIEQLTSKTLNLLDNSSKQDEHDKFGSFLADRVRTLPRDKQQMFVTAVNCLLMAIDDTPTLPPAPQVMTGIFNVFSNPIMPPPPPPPPAAASQRYGQAATYRANQGGTSQISDLTVCTALCQITDLTCSAAAFTVPALSRLCEATSLPAGPGSAAILDPGLEQGGSSGSSTPAQEYCQCTAPSGLMK</sequence>
<proteinExistence type="predicted"/>
<evidence type="ECO:0000313" key="4">
    <source>
        <dbReference type="Proteomes" id="UP001176940"/>
    </source>
</evidence>
<reference evidence="3" key="1">
    <citation type="submission" date="2023-07" db="EMBL/GenBank/DDBJ databases">
        <authorList>
            <person name="Stuckert A."/>
        </authorList>
    </citation>
    <scope>NUCLEOTIDE SEQUENCE</scope>
</reference>
<protein>
    <recommendedName>
        <fullName evidence="2">MADF domain-containing protein</fullName>
    </recommendedName>
</protein>